<proteinExistence type="predicted"/>
<reference evidence="1 2" key="1">
    <citation type="submission" date="2013-06" db="EMBL/GenBank/DDBJ databases">
        <title>Draft genome sequence of Thauera terpenica.</title>
        <authorList>
            <person name="Liu B."/>
            <person name="Frostegard A.H."/>
            <person name="Shapleigh J.P."/>
        </authorList>
    </citation>
    <scope>NUCLEOTIDE SEQUENCE [LARGE SCALE GENOMIC DNA]</scope>
    <source>
        <strain evidence="1 2">58Eu</strain>
    </source>
</reference>
<evidence type="ECO:0000313" key="2">
    <source>
        <dbReference type="Proteomes" id="UP000015455"/>
    </source>
</evidence>
<name>S9ZMI1_9RHOO</name>
<keyword evidence="2" id="KW-1185">Reference proteome</keyword>
<organism evidence="1 2">
    <name type="scientific">Thauera terpenica 58Eu</name>
    <dbReference type="NCBI Taxonomy" id="1348657"/>
    <lineage>
        <taxon>Bacteria</taxon>
        <taxon>Pseudomonadati</taxon>
        <taxon>Pseudomonadota</taxon>
        <taxon>Betaproteobacteria</taxon>
        <taxon>Rhodocyclales</taxon>
        <taxon>Zoogloeaceae</taxon>
        <taxon>Thauera</taxon>
    </lineage>
</organism>
<comment type="caution">
    <text evidence="1">The sequence shown here is derived from an EMBL/GenBank/DDBJ whole genome shotgun (WGS) entry which is preliminary data.</text>
</comment>
<dbReference type="STRING" id="1348657.M622_04530"/>
<dbReference type="AlphaFoldDB" id="S9ZMI1"/>
<evidence type="ECO:0000313" key="1">
    <source>
        <dbReference type="EMBL" id="EPZ14722.1"/>
    </source>
</evidence>
<dbReference type="Proteomes" id="UP000015455">
    <property type="component" value="Unassembled WGS sequence"/>
</dbReference>
<accession>S9ZMI1</accession>
<protein>
    <submittedName>
        <fullName evidence="1">Uncharacterized protein</fullName>
    </submittedName>
</protein>
<sequence>MRIPGVHRAPYTLMVAILQRFGTDRAPRTKANEETNET</sequence>
<gene>
    <name evidence="1" type="ORF">M622_04530</name>
</gene>
<dbReference type="EMBL" id="ATJV01000070">
    <property type="protein sequence ID" value="EPZ14722.1"/>
    <property type="molecule type" value="Genomic_DNA"/>
</dbReference>